<proteinExistence type="predicted"/>
<organism evidence="4 5">
    <name type="scientific">Euphydryas editha</name>
    <name type="common">Edith's checkerspot</name>
    <dbReference type="NCBI Taxonomy" id="104508"/>
    <lineage>
        <taxon>Eukaryota</taxon>
        <taxon>Metazoa</taxon>
        <taxon>Ecdysozoa</taxon>
        <taxon>Arthropoda</taxon>
        <taxon>Hexapoda</taxon>
        <taxon>Insecta</taxon>
        <taxon>Pterygota</taxon>
        <taxon>Neoptera</taxon>
        <taxon>Endopterygota</taxon>
        <taxon>Lepidoptera</taxon>
        <taxon>Glossata</taxon>
        <taxon>Ditrysia</taxon>
        <taxon>Papilionoidea</taxon>
        <taxon>Nymphalidae</taxon>
        <taxon>Nymphalinae</taxon>
        <taxon>Euphydryas</taxon>
    </lineage>
</organism>
<comment type="caution">
    <text evidence="4">The sequence shown here is derived from an EMBL/GenBank/DDBJ whole genome shotgun (WGS) entry which is preliminary data.</text>
</comment>
<dbReference type="GO" id="GO:0003824">
    <property type="term" value="F:catalytic activity"/>
    <property type="evidence" value="ECO:0007669"/>
    <property type="project" value="InterPro"/>
</dbReference>
<accession>A0AAU9UTP7</accession>
<name>A0AAU9UTP7_EUPED</name>
<dbReference type="AlphaFoldDB" id="A0AAU9UTP7"/>
<dbReference type="InterPro" id="IPR001878">
    <property type="entry name" value="Znf_CCHC"/>
</dbReference>
<evidence type="ECO:0000259" key="3">
    <source>
        <dbReference type="PROSITE" id="PS50158"/>
    </source>
</evidence>
<dbReference type="Gene3D" id="4.10.60.10">
    <property type="entry name" value="Zinc finger, CCHC-type"/>
    <property type="match status" value="1"/>
</dbReference>
<dbReference type="SMART" id="SM00343">
    <property type="entry name" value="ZnF_C2HC"/>
    <property type="match status" value="2"/>
</dbReference>
<dbReference type="Gene3D" id="3.60.10.10">
    <property type="entry name" value="Endonuclease/exonuclease/phosphatase"/>
    <property type="match status" value="1"/>
</dbReference>
<dbReference type="SUPFAM" id="SSF57756">
    <property type="entry name" value="Retrovirus zinc finger-like domains"/>
    <property type="match status" value="1"/>
</dbReference>
<keyword evidence="5" id="KW-1185">Reference proteome</keyword>
<dbReference type="Proteomes" id="UP001153954">
    <property type="component" value="Unassembled WGS sequence"/>
</dbReference>
<dbReference type="GO" id="GO:0008270">
    <property type="term" value="F:zinc ion binding"/>
    <property type="evidence" value="ECO:0007669"/>
    <property type="project" value="UniProtKB-KW"/>
</dbReference>
<feature type="region of interest" description="Disordered" evidence="2">
    <location>
        <begin position="391"/>
        <end position="410"/>
    </location>
</feature>
<keyword evidence="1" id="KW-0862">Zinc</keyword>
<dbReference type="InterPro" id="IPR005135">
    <property type="entry name" value="Endo/exonuclease/phosphatase"/>
</dbReference>
<evidence type="ECO:0000313" key="5">
    <source>
        <dbReference type="Proteomes" id="UP001153954"/>
    </source>
</evidence>
<keyword evidence="1" id="KW-0479">Metal-binding</keyword>
<dbReference type="Pfam" id="PF14529">
    <property type="entry name" value="Exo_endo_phos_2"/>
    <property type="match status" value="1"/>
</dbReference>
<dbReference type="PANTHER" id="PTHR33273">
    <property type="entry name" value="DOMAIN-CONTAINING PROTEIN, PUTATIVE-RELATED"/>
    <property type="match status" value="1"/>
</dbReference>
<evidence type="ECO:0000313" key="4">
    <source>
        <dbReference type="EMBL" id="CAH2101257.1"/>
    </source>
</evidence>
<gene>
    <name evidence="4" type="ORF">EEDITHA_LOCUS16030</name>
</gene>
<dbReference type="EMBL" id="CAKOGL010000023">
    <property type="protein sequence ID" value="CAH2101257.1"/>
    <property type="molecule type" value="Genomic_DNA"/>
</dbReference>
<feature type="domain" description="CCHC-type" evidence="3">
    <location>
        <begin position="106"/>
        <end position="121"/>
    </location>
</feature>
<evidence type="ECO:0000256" key="2">
    <source>
        <dbReference type="SAM" id="MobiDB-lite"/>
    </source>
</evidence>
<dbReference type="InterPro" id="IPR036691">
    <property type="entry name" value="Endo/exonu/phosph_ase_sf"/>
</dbReference>
<reference evidence="4" key="1">
    <citation type="submission" date="2022-03" db="EMBL/GenBank/DDBJ databases">
        <authorList>
            <person name="Tunstrom K."/>
        </authorList>
    </citation>
    <scope>NUCLEOTIDE SEQUENCE</scope>
</reference>
<dbReference type="PROSITE" id="PS50158">
    <property type="entry name" value="ZF_CCHC"/>
    <property type="match status" value="1"/>
</dbReference>
<protein>
    <recommendedName>
        <fullName evidence="3">CCHC-type domain-containing protein</fullName>
    </recommendedName>
</protein>
<evidence type="ECO:0000256" key="1">
    <source>
        <dbReference type="PROSITE-ProRule" id="PRU00047"/>
    </source>
</evidence>
<dbReference type="GO" id="GO:0003676">
    <property type="term" value="F:nucleic acid binding"/>
    <property type="evidence" value="ECO:0007669"/>
    <property type="project" value="InterPro"/>
</dbReference>
<keyword evidence="1" id="KW-0863">Zinc-finger</keyword>
<dbReference type="SUPFAM" id="SSF56219">
    <property type="entry name" value="DNase I-like"/>
    <property type="match status" value="1"/>
</dbReference>
<feature type="compositionally biased region" description="Basic residues" evidence="2">
    <location>
        <begin position="397"/>
        <end position="410"/>
    </location>
</feature>
<sequence length="410" mass="45898">MAIIKGISNHIVAEDLTSIILGQNPELGEFDNTHLQLKFKRNNRNPSLYNAVFVTSPNAFRILTAMGRVRIEYQRVHVGEHSPFLQCHSCLQFGHTQKRCTNPLKRCAHCANEGHTHTDCPTKEQPATCHNCTAHNTRFTTNKQHPTNHKATSITPHSIALVSEPYIGNRREAKLNYGTGLQLLQFPGDSLPTRACIIAKQHVRLLGLPEFSSPDLCVVRAQIGHSQLLIASIYIEPKINAHSGNDTLARAEHLLQHHMHTQCVLGGDFNGWNTLWGSAYTNARGREVEELAHAGGLYVCNTGSTPTFECVTHGRMRSSIIDLTLASYPTCDSITDWKVNLDACPSSQHNAVDYTITHNHPHSHTHTEQHTNTSTFRYKSHRAHWPSFESSSNAHLLHTHTRHPDRHAQS</sequence>
<dbReference type="InterPro" id="IPR036875">
    <property type="entry name" value="Znf_CCHC_sf"/>
</dbReference>
<dbReference type="PANTHER" id="PTHR33273:SF4">
    <property type="entry name" value="ENDONUCLEASE_EXONUCLEASE_PHOSPHATASE DOMAIN-CONTAINING PROTEIN"/>
    <property type="match status" value="1"/>
</dbReference>